<feature type="transmembrane region" description="Helical" evidence="2">
    <location>
        <begin position="88"/>
        <end position="106"/>
    </location>
</feature>
<organism evidence="3 4">
    <name type="scientific">Polarella glacialis</name>
    <name type="common">Dinoflagellate</name>
    <dbReference type="NCBI Taxonomy" id="89957"/>
    <lineage>
        <taxon>Eukaryota</taxon>
        <taxon>Sar</taxon>
        <taxon>Alveolata</taxon>
        <taxon>Dinophyceae</taxon>
        <taxon>Suessiales</taxon>
        <taxon>Suessiaceae</taxon>
        <taxon>Polarella</taxon>
    </lineage>
</organism>
<feature type="transmembrane region" description="Helical" evidence="2">
    <location>
        <begin position="64"/>
        <end position="82"/>
    </location>
</feature>
<comment type="caution">
    <text evidence="3">The sequence shown here is derived from an EMBL/GenBank/DDBJ whole genome shotgun (WGS) entry which is preliminary data.</text>
</comment>
<feature type="transmembrane region" description="Helical" evidence="2">
    <location>
        <begin position="479"/>
        <end position="501"/>
    </location>
</feature>
<keyword evidence="2" id="KW-0472">Membrane</keyword>
<proteinExistence type="predicted"/>
<dbReference type="Proteomes" id="UP000654075">
    <property type="component" value="Unassembled WGS sequence"/>
</dbReference>
<evidence type="ECO:0000256" key="1">
    <source>
        <dbReference type="SAM" id="MobiDB-lite"/>
    </source>
</evidence>
<feature type="transmembrane region" description="Helical" evidence="2">
    <location>
        <begin position="284"/>
        <end position="305"/>
    </location>
</feature>
<feature type="transmembrane region" description="Helical" evidence="2">
    <location>
        <begin position="113"/>
        <end position="131"/>
    </location>
</feature>
<accession>A0A813GWJ5</accession>
<dbReference type="AlphaFoldDB" id="A0A813GWJ5"/>
<protein>
    <submittedName>
        <fullName evidence="3">Uncharacterized protein</fullName>
    </submittedName>
</protein>
<evidence type="ECO:0000313" key="4">
    <source>
        <dbReference type="Proteomes" id="UP000654075"/>
    </source>
</evidence>
<keyword evidence="4" id="KW-1185">Reference proteome</keyword>
<dbReference type="EMBL" id="CAJNNV010029630">
    <property type="protein sequence ID" value="CAE8629350.1"/>
    <property type="molecule type" value="Genomic_DNA"/>
</dbReference>
<gene>
    <name evidence="3" type="ORF">PGLA1383_LOCUS45859</name>
</gene>
<feature type="region of interest" description="Disordered" evidence="1">
    <location>
        <begin position="1"/>
        <end position="56"/>
    </location>
</feature>
<reference evidence="3" key="1">
    <citation type="submission" date="2021-02" db="EMBL/GenBank/DDBJ databases">
        <authorList>
            <person name="Dougan E. K."/>
            <person name="Rhodes N."/>
            <person name="Thang M."/>
            <person name="Chan C."/>
        </authorList>
    </citation>
    <scope>NUCLEOTIDE SEQUENCE</scope>
</reference>
<name>A0A813GWJ5_POLGL</name>
<evidence type="ECO:0000256" key="2">
    <source>
        <dbReference type="SAM" id="Phobius"/>
    </source>
</evidence>
<feature type="compositionally biased region" description="Polar residues" evidence="1">
    <location>
        <begin position="31"/>
        <end position="47"/>
    </location>
</feature>
<keyword evidence="2" id="KW-1133">Transmembrane helix</keyword>
<evidence type="ECO:0000313" key="3">
    <source>
        <dbReference type="EMBL" id="CAE8629350.1"/>
    </source>
</evidence>
<keyword evidence="2" id="KW-0812">Transmembrane</keyword>
<dbReference type="OrthoDB" id="423114at2759"/>
<feature type="transmembrane region" description="Helical" evidence="2">
    <location>
        <begin position="398"/>
        <end position="419"/>
    </location>
</feature>
<sequence length="666" mass="72743">MLPQLGGWTPSPGSSAAKTYGSVPGLRTSADALTSAPSSQKHISLESTEAEDAKQRARPSWKDLPALLIPWLMYCMVMLPAALMQNGVLSVIAVATGLLMAGGFVLLSRGLPWRVVAVSCLMLTGIGYFMGRYDQAKYLYPYSVYQRSPSFLDVLPSSAPGAYQDAGYVAFSKGSRVDTTRSIGFVSGSTYCVAPIVSSVQVRDAGFWAVGVDCCGREGRFRCGDALNRTVRSGIVVNDASPILASELPQYMNAAKMAAQTYGINMPLNPMFIRWNTSVEDNAAWYWDGAVSFALIASLSFLLVAPMVLGVMRAAGVSLFGEKAGAHWHPEKLELMAFGFDLVPRVYPKYLQPDLLYPRSFWTGEIIQDYVFHIANKHVFLSCIFCHPVHPYYKWERVAVAVSISTAVLFTTTALTAWLPEEAALRTAFVIGAVTVLRNCMQLLLVNWVIEESAKELEECYVVGGKNVRQVTAREGGIVAAYLVAAAVVALGCIPVIQAHWSSSLTSALSANLDTIGFIFILDVLLDLTTPYIGHDIFEGDWTLGFFGRWQRERDDFEAAKKELEDRIGNRLWSSVGAELLGLGAGALKAEVPRAKQMKTFQDERGQRGQTAKVGDRFLAPQGRFTPTTEKAPLFSQFAVPAGFLGTDPSQPFQAEAQQTWYTGII</sequence>